<proteinExistence type="predicted"/>
<accession>A0A8H7PPT9</accession>
<dbReference type="EMBL" id="JAEPQZ010000008">
    <property type="protein sequence ID" value="KAG2178047.1"/>
    <property type="molecule type" value="Genomic_DNA"/>
</dbReference>
<feature type="region of interest" description="Disordered" evidence="1">
    <location>
        <begin position="1"/>
        <end position="33"/>
    </location>
</feature>
<reference evidence="2" key="1">
    <citation type="submission" date="2020-12" db="EMBL/GenBank/DDBJ databases">
        <title>Metabolic potential, ecology and presence of endohyphal bacteria is reflected in genomic diversity of Mucoromycotina.</title>
        <authorList>
            <person name="Muszewska A."/>
            <person name="Okrasinska A."/>
            <person name="Steczkiewicz K."/>
            <person name="Drgas O."/>
            <person name="Orlowska M."/>
            <person name="Perlinska-Lenart U."/>
            <person name="Aleksandrzak-Piekarczyk T."/>
            <person name="Szatraj K."/>
            <person name="Zielenkiewicz U."/>
            <person name="Pilsyk S."/>
            <person name="Malc E."/>
            <person name="Mieczkowski P."/>
            <person name="Kruszewska J.S."/>
            <person name="Biernat P."/>
            <person name="Pawlowska J."/>
        </authorList>
    </citation>
    <scope>NUCLEOTIDE SEQUENCE</scope>
    <source>
        <strain evidence="2">WA0000067209</strain>
    </source>
</reference>
<feature type="compositionally biased region" description="Polar residues" evidence="1">
    <location>
        <begin position="1"/>
        <end position="22"/>
    </location>
</feature>
<dbReference type="Proteomes" id="UP000654370">
    <property type="component" value="Unassembled WGS sequence"/>
</dbReference>
<feature type="compositionally biased region" description="Polar residues" evidence="1">
    <location>
        <begin position="51"/>
        <end position="62"/>
    </location>
</feature>
<evidence type="ECO:0000256" key="1">
    <source>
        <dbReference type="SAM" id="MobiDB-lite"/>
    </source>
</evidence>
<evidence type="ECO:0000313" key="3">
    <source>
        <dbReference type="Proteomes" id="UP000654370"/>
    </source>
</evidence>
<sequence length="187" mass="21417">MSTPNSQTSSDYPMLSQRSLDNSRLGRHPLRNRYSNYPPYRILTHHITLSPGTNRLSSSPVGDNNPLEENPNPCIMDDSNEVSYSNLDRRQLATERFDNFTKEDFISHSAVLRNQKTDNIQDSDTEPVAWFQVKRDNQQCVDLAERSGRYVLLKLLRSEHTAENIDLQYVGLMGYYGPRSFAIGTLC</sequence>
<comment type="caution">
    <text evidence="2">The sequence shown here is derived from an EMBL/GenBank/DDBJ whole genome shotgun (WGS) entry which is preliminary data.</text>
</comment>
<dbReference type="OrthoDB" id="2351940at2759"/>
<keyword evidence="3" id="KW-1185">Reference proteome</keyword>
<feature type="region of interest" description="Disordered" evidence="1">
    <location>
        <begin position="51"/>
        <end position="72"/>
    </location>
</feature>
<name>A0A8H7PPT9_MORIS</name>
<dbReference type="AlphaFoldDB" id="A0A8H7PPT9"/>
<organism evidence="2 3">
    <name type="scientific">Mortierella isabellina</name>
    <name type="common">Filamentous fungus</name>
    <name type="synonym">Umbelopsis isabellina</name>
    <dbReference type="NCBI Taxonomy" id="91625"/>
    <lineage>
        <taxon>Eukaryota</taxon>
        <taxon>Fungi</taxon>
        <taxon>Fungi incertae sedis</taxon>
        <taxon>Mucoromycota</taxon>
        <taxon>Mucoromycotina</taxon>
        <taxon>Umbelopsidomycetes</taxon>
        <taxon>Umbelopsidales</taxon>
        <taxon>Umbelopsidaceae</taxon>
        <taxon>Umbelopsis</taxon>
    </lineage>
</organism>
<evidence type="ECO:0000313" key="2">
    <source>
        <dbReference type="EMBL" id="KAG2178047.1"/>
    </source>
</evidence>
<gene>
    <name evidence="2" type="ORF">INT43_003300</name>
</gene>
<protein>
    <submittedName>
        <fullName evidence="2">Uncharacterized protein</fullName>
    </submittedName>
</protein>